<feature type="binding site" evidence="4 6">
    <location>
        <position position="139"/>
    </location>
    <ligand>
        <name>substrate</name>
    </ligand>
</feature>
<dbReference type="EC" id="5.1.1.1" evidence="4"/>
<dbReference type="STRING" id="1120976.SAMN03080606_01643"/>
<evidence type="ECO:0000313" key="8">
    <source>
        <dbReference type="EMBL" id="SCY49342.1"/>
    </source>
</evidence>
<dbReference type="InterPro" id="IPR029066">
    <property type="entry name" value="PLP-binding_barrel"/>
</dbReference>
<keyword evidence="2 4" id="KW-0663">Pyridoxal phosphate</keyword>
<dbReference type="Proteomes" id="UP000198636">
    <property type="component" value="Unassembled WGS sequence"/>
</dbReference>
<comment type="cofactor">
    <cofactor evidence="1 4 5">
        <name>pyridoxal 5'-phosphate</name>
        <dbReference type="ChEBI" id="CHEBI:597326"/>
    </cofactor>
</comment>
<evidence type="ECO:0000256" key="4">
    <source>
        <dbReference type="HAMAP-Rule" id="MF_01201"/>
    </source>
</evidence>
<accession>A0A1G5GCT4</accession>
<dbReference type="FunFam" id="3.20.20.10:FF:000002">
    <property type="entry name" value="Alanine racemase"/>
    <property type="match status" value="1"/>
</dbReference>
<dbReference type="PANTHER" id="PTHR30511:SF0">
    <property type="entry name" value="ALANINE RACEMASE, CATABOLIC-RELATED"/>
    <property type="match status" value="1"/>
</dbReference>
<evidence type="ECO:0000256" key="6">
    <source>
        <dbReference type="PIRSR" id="PIRSR600821-52"/>
    </source>
</evidence>
<dbReference type="GO" id="GO:0030632">
    <property type="term" value="P:D-alanine biosynthetic process"/>
    <property type="evidence" value="ECO:0007669"/>
    <property type="project" value="UniProtKB-UniRule"/>
</dbReference>
<dbReference type="OrthoDB" id="9813814at2"/>
<dbReference type="GO" id="GO:0005829">
    <property type="term" value="C:cytosol"/>
    <property type="evidence" value="ECO:0007669"/>
    <property type="project" value="TreeGrafter"/>
</dbReference>
<proteinExistence type="inferred from homology"/>
<keyword evidence="3 4" id="KW-0413">Isomerase</keyword>
<dbReference type="GO" id="GO:0008784">
    <property type="term" value="F:alanine racemase activity"/>
    <property type="evidence" value="ECO:0007669"/>
    <property type="project" value="UniProtKB-UniRule"/>
</dbReference>
<dbReference type="PRINTS" id="PR00992">
    <property type="entry name" value="ALARACEMASE"/>
</dbReference>
<dbReference type="InterPro" id="IPR001608">
    <property type="entry name" value="Ala_racemase_N"/>
</dbReference>
<dbReference type="GO" id="GO:0009252">
    <property type="term" value="P:peptidoglycan biosynthetic process"/>
    <property type="evidence" value="ECO:0007669"/>
    <property type="project" value="TreeGrafter"/>
</dbReference>
<comment type="catalytic activity">
    <reaction evidence="4">
        <text>L-alanine = D-alanine</text>
        <dbReference type="Rhea" id="RHEA:20249"/>
        <dbReference type="ChEBI" id="CHEBI:57416"/>
        <dbReference type="ChEBI" id="CHEBI:57972"/>
        <dbReference type="EC" id="5.1.1.1"/>
    </reaction>
</comment>
<dbReference type="InterPro" id="IPR020622">
    <property type="entry name" value="Ala_racemase_pyridoxalP-BS"/>
</dbReference>
<keyword evidence="9" id="KW-1185">Reference proteome</keyword>
<dbReference type="InterPro" id="IPR009006">
    <property type="entry name" value="Ala_racemase/Decarboxylase_C"/>
</dbReference>
<dbReference type="EMBL" id="FMUS01000009">
    <property type="protein sequence ID" value="SCY49342.1"/>
    <property type="molecule type" value="Genomic_DNA"/>
</dbReference>
<dbReference type="InterPro" id="IPR000821">
    <property type="entry name" value="Ala_racemase"/>
</dbReference>
<dbReference type="NCBIfam" id="TIGR00492">
    <property type="entry name" value="alr"/>
    <property type="match status" value="1"/>
</dbReference>
<evidence type="ECO:0000259" key="7">
    <source>
        <dbReference type="SMART" id="SM01005"/>
    </source>
</evidence>
<dbReference type="UniPathway" id="UPA00042">
    <property type="reaction ID" value="UER00497"/>
</dbReference>
<organism evidence="8 9">
    <name type="scientific">Alkaliphilus peptidifermentans DSM 18978</name>
    <dbReference type="NCBI Taxonomy" id="1120976"/>
    <lineage>
        <taxon>Bacteria</taxon>
        <taxon>Bacillati</taxon>
        <taxon>Bacillota</taxon>
        <taxon>Clostridia</taxon>
        <taxon>Peptostreptococcales</taxon>
        <taxon>Natronincolaceae</taxon>
        <taxon>Alkaliphilus</taxon>
    </lineage>
</organism>
<name>A0A1G5GCT4_9FIRM</name>
<dbReference type="CDD" id="cd00430">
    <property type="entry name" value="PLPDE_III_AR"/>
    <property type="match status" value="1"/>
</dbReference>
<sequence length="390" mass="43447">MLTRQDLRPVWAEINLNNLKNNISEVRRVVKKDTLICAVIKADGYGHGAVEIASTLLANGADRLAVATLTEAIQLRKAGIDTSLMVLGYTPEEQAQLVINYDIIQTVYTLQQAKAFSEAATLNNKSVKLHLKIDTGMSRLGFDTTDKTIKEIGEIVLMPNLVVEGIYTHFAMADEKDKTFTHQQFNRFTELTHKLEKEDINIPIKHVSNSAAIIDLPEMNLDMVRAGIMLYGLYPSKDVNHNQVKLKQVMTLKARVSHVKKLPADCGISYGLIYKTEEERKIITLPIGYADGFTRLLTGKATVSIKGEKIPVVGRICMDQSMADATGIEVERGDEVILFGETSDIADTVDDFAAKLGTINYEIVCMIGKRVPRVYLENNKLLHIRDTLLE</sequence>
<comment type="similarity">
    <text evidence="4">Belongs to the alanine racemase family.</text>
</comment>
<dbReference type="Gene3D" id="2.40.37.10">
    <property type="entry name" value="Lyase, Ornithine Decarboxylase, Chain A, domain 1"/>
    <property type="match status" value="1"/>
</dbReference>
<protein>
    <recommendedName>
        <fullName evidence="4">Alanine racemase</fullName>
        <ecNumber evidence="4">5.1.1.1</ecNumber>
    </recommendedName>
</protein>
<evidence type="ECO:0000256" key="3">
    <source>
        <dbReference type="ARBA" id="ARBA00023235"/>
    </source>
</evidence>
<dbReference type="SUPFAM" id="SSF51419">
    <property type="entry name" value="PLP-binding barrel"/>
    <property type="match status" value="1"/>
</dbReference>
<dbReference type="Gene3D" id="3.20.20.10">
    <property type="entry name" value="Alanine racemase"/>
    <property type="match status" value="1"/>
</dbReference>
<dbReference type="GO" id="GO:0030170">
    <property type="term" value="F:pyridoxal phosphate binding"/>
    <property type="evidence" value="ECO:0007669"/>
    <property type="project" value="UniProtKB-UniRule"/>
</dbReference>
<evidence type="ECO:0000256" key="5">
    <source>
        <dbReference type="PIRSR" id="PIRSR600821-50"/>
    </source>
</evidence>
<feature type="binding site" evidence="4 6">
    <location>
        <position position="318"/>
    </location>
    <ligand>
        <name>substrate</name>
    </ligand>
</feature>
<feature type="active site" description="Proton acceptor; specific for L-alanine" evidence="4">
    <location>
        <position position="270"/>
    </location>
</feature>
<dbReference type="HAMAP" id="MF_01201">
    <property type="entry name" value="Ala_racemase"/>
    <property type="match status" value="1"/>
</dbReference>
<evidence type="ECO:0000313" key="9">
    <source>
        <dbReference type="Proteomes" id="UP000198636"/>
    </source>
</evidence>
<dbReference type="InterPro" id="IPR011079">
    <property type="entry name" value="Ala_racemase_C"/>
</dbReference>
<feature type="domain" description="Alanine racemase C-terminal" evidence="7">
    <location>
        <begin position="249"/>
        <end position="376"/>
    </location>
</feature>
<dbReference type="Pfam" id="PF00842">
    <property type="entry name" value="Ala_racemase_C"/>
    <property type="match status" value="1"/>
</dbReference>
<dbReference type="PROSITE" id="PS00395">
    <property type="entry name" value="ALANINE_RACEMASE"/>
    <property type="match status" value="1"/>
</dbReference>
<evidence type="ECO:0000256" key="1">
    <source>
        <dbReference type="ARBA" id="ARBA00001933"/>
    </source>
</evidence>
<dbReference type="PANTHER" id="PTHR30511">
    <property type="entry name" value="ALANINE RACEMASE"/>
    <property type="match status" value="1"/>
</dbReference>
<dbReference type="RefSeq" id="WP_091542374.1">
    <property type="nucleotide sequence ID" value="NZ_FMUS01000009.1"/>
</dbReference>
<feature type="modified residue" description="N6-(pyridoxal phosphate)lysine" evidence="4 5">
    <location>
        <position position="41"/>
    </location>
</feature>
<comment type="function">
    <text evidence="4">Catalyzes the interconversion of L-alanine and D-alanine. May also act on other amino acids.</text>
</comment>
<dbReference type="Pfam" id="PF01168">
    <property type="entry name" value="Ala_racemase_N"/>
    <property type="match status" value="1"/>
</dbReference>
<gene>
    <name evidence="8" type="ORF">SAMN03080606_01643</name>
</gene>
<evidence type="ECO:0000256" key="2">
    <source>
        <dbReference type="ARBA" id="ARBA00022898"/>
    </source>
</evidence>
<comment type="pathway">
    <text evidence="4">Amino-acid biosynthesis; D-alanine biosynthesis; D-alanine from L-alanine: step 1/1.</text>
</comment>
<dbReference type="SMART" id="SM01005">
    <property type="entry name" value="Ala_racemase_C"/>
    <property type="match status" value="1"/>
</dbReference>
<dbReference type="SUPFAM" id="SSF50621">
    <property type="entry name" value="Alanine racemase C-terminal domain-like"/>
    <property type="match status" value="1"/>
</dbReference>
<reference evidence="8 9" key="1">
    <citation type="submission" date="2016-10" db="EMBL/GenBank/DDBJ databases">
        <authorList>
            <person name="de Groot N.N."/>
        </authorList>
    </citation>
    <scope>NUCLEOTIDE SEQUENCE [LARGE SCALE GENOMIC DNA]</scope>
    <source>
        <strain evidence="8 9">DSM 18978</strain>
    </source>
</reference>
<dbReference type="AlphaFoldDB" id="A0A1G5GCT4"/>
<feature type="active site" description="Proton acceptor; specific for D-alanine" evidence="4">
    <location>
        <position position="41"/>
    </location>
</feature>